<evidence type="ECO:0000256" key="10">
    <source>
        <dbReference type="ARBA" id="ARBA00023242"/>
    </source>
</evidence>
<evidence type="ECO:0000256" key="13">
    <source>
        <dbReference type="PROSITE-ProRule" id="PRU00176"/>
    </source>
</evidence>
<feature type="region of interest" description="Disordered" evidence="14">
    <location>
        <begin position="25"/>
        <end position="94"/>
    </location>
</feature>
<keyword evidence="5" id="KW-0158">Chromosome</keyword>
<dbReference type="Pfam" id="PF00076">
    <property type="entry name" value="RRM_1"/>
    <property type="match status" value="1"/>
</dbReference>
<comment type="caution">
    <text evidence="16">The sequence shown here is derived from an EMBL/GenBank/DDBJ whole genome shotgun (WGS) entry which is preliminary data.</text>
</comment>
<dbReference type="PANTHER" id="PTHR17250">
    <property type="entry name" value="NEGATIVE ELONGATION FACTOR E"/>
    <property type="match status" value="1"/>
</dbReference>
<proteinExistence type="inferred from homology"/>
<evidence type="ECO:0000256" key="4">
    <source>
        <dbReference type="ARBA" id="ARBA00014464"/>
    </source>
</evidence>
<comment type="function">
    <text evidence="11">Essential component of the NELF complex, a complex that negatively regulates the elongation of transcription by RNA polymerase II by RNA polymerase II. The NELF complex, which acts via an association with the DSIF complex, causes transcriptional pausing.</text>
</comment>
<feature type="region of interest" description="Disordered" evidence="14">
    <location>
        <begin position="138"/>
        <end position="162"/>
    </location>
</feature>
<dbReference type="PROSITE" id="PS50102">
    <property type="entry name" value="RRM"/>
    <property type="match status" value="1"/>
</dbReference>
<protein>
    <recommendedName>
        <fullName evidence="4">Negative elongation factor E</fullName>
    </recommendedName>
</protein>
<evidence type="ECO:0000256" key="6">
    <source>
        <dbReference type="ARBA" id="ARBA00022491"/>
    </source>
</evidence>
<evidence type="ECO:0000256" key="1">
    <source>
        <dbReference type="ARBA" id="ARBA00004123"/>
    </source>
</evidence>
<dbReference type="GO" id="GO:0003723">
    <property type="term" value="F:RNA binding"/>
    <property type="evidence" value="ECO:0007669"/>
    <property type="project" value="UniProtKB-UniRule"/>
</dbReference>
<keyword evidence="17" id="KW-1185">Reference proteome</keyword>
<dbReference type="SMART" id="SM00360">
    <property type="entry name" value="RRM"/>
    <property type="match status" value="1"/>
</dbReference>
<keyword evidence="10" id="KW-0539">Nucleus</keyword>
<dbReference type="FunFam" id="3.30.70.330:FF:000448">
    <property type="entry name" value="Negative elongation factor E"/>
    <property type="match status" value="1"/>
</dbReference>
<dbReference type="AlphaFoldDB" id="A0A834XLJ6"/>
<evidence type="ECO:0000259" key="15">
    <source>
        <dbReference type="PROSITE" id="PS50102"/>
    </source>
</evidence>
<comment type="similarity">
    <text evidence="3">Belongs to the RRM NELF-E family.</text>
</comment>
<accession>A0A834XLJ6</accession>
<feature type="compositionally biased region" description="Basic and acidic residues" evidence="14">
    <location>
        <begin position="77"/>
        <end position="94"/>
    </location>
</feature>
<evidence type="ECO:0000256" key="7">
    <source>
        <dbReference type="ARBA" id="ARBA00022884"/>
    </source>
</evidence>
<evidence type="ECO:0000256" key="9">
    <source>
        <dbReference type="ARBA" id="ARBA00023163"/>
    </source>
</evidence>
<dbReference type="SUPFAM" id="SSF54928">
    <property type="entry name" value="RNA-binding domain, RBD"/>
    <property type="match status" value="1"/>
</dbReference>
<feature type="compositionally biased region" description="Basic and acidic residues" evidence="14">
    <location>
        <begin position="30"/>
        <end position="43"/>
    </location>
</feature>
<comment type="subunit">
    <text evidence="12">Component of the NELF complex, which is at least composed of TH1/NELF-D and NELF-E.</text>
</comment>
<gene>
    <name evidence="16" type="ORF">HCN44_007241</name>
</gene>
<evidence type="ECO:0000256" key="12">
    <source>
        <dbReference type="ARBA" id="ARBA00065269"/>
    </source>
</evidence>
<dbReference type="EMBL" id="JACMRX010000005">
    <property type="protein sequence ID" value="KAF7988931.1"/>
    <property type="molecule type" value="Genomic_DNA"/>
</dbReference>
<evidence type="ECO:0000313" key="17">
    <source>
        <dbReference type="Proteomes" id="UP000639338"/>
    </source>
</evidence>
<dbReference type="GO" id="GO:0034244">
    <property type="term" value="P:negative regulation of transcription elongation by RNA polymerase II"/>
    <property type="evidence" value="ECO:0007669"/>
    <property type="project" value="TreeGrafter"/>
</dbReference>
<evidence type="ECO:0000256" key="2">
    <source>
        <dbReference type="ARBA" id="ARBA00004286"/>
    </source>
</evidence>
<evidence type="ECO:0000313" key="16">
    <source>
        <dbReference type="EMBL" id="KAF7988931.1"/>
    </source>
</evidence>
<dbReference type="InterPro" id="IPR000504">
    <property type="entry name" value="RRM_dom"/>
</dbReference>
<keyword evidence="7 13" id="KW-0694">RNA-binding</keyword>
<reference evidence="16 17" key="1">
    <citation type="submission" date="2020-08" db="EMBL/GenBank/DDBJ databases">
        <title>Aphidius gifuensis genome sequencing and assembly.</title>
        <authorList>
            <person name="Du Z."/>
        </authorList>
    </citation>
    <scope>NUCLEOTIDE SEQUENCE [LARGE SCALE GENOMIC DNA]</scope>
    <source>
        <strain evidence="16">YNYX2018</strain>
        <tissue evidence="16">Adults</tissue>
    </source>
</reference>
<feature type="domain" description="RRM" evidence="15">
    <location>
        <begin position="170"/>
        <end position="240"/>
    </location>
</feature>
<dbReference type="InterPro" id="IPR033102">
    <property type="entry name" value="NELFE"/>
</dbReference>
<comment type="subcellular location">
    <subcellularLocation>
        <location evidence="2">Chromosome</location>
    </subcellularLocation>
    <subcellularLocation>
        <location evidence="1">Nucleus</location>
    </subcellularLocation>
</comment>
<dbReference type="Proteomes" id="UP000639338">
    <property type="component" value="Unassembled WGS sequence"/>
</dbReference>
<keyword evidence="6" id="KW-0678">Repressor</keyword>
<keyword evidence="9" id="KW-0804">Transcription</keyword>
<dbReference type="GO" id="GO:0032021">
    <property type="term" value="C:NELF complex"/>
    <property type="evidence" value="ECO:0007669"/>
    <property type="project" value="InterPro"/>
</dbReference>
<name>A0A834XLJ6_APHGI</name>
<sequence length="284" mass="32219">MVYLHFPSNSTEEEKMLHEKYNKLKRKKKALQDLKAPKPEPERMPQAPKRPTEARDAREVAKKLIKSGVITAPKIPKRSEQSFKRPRGLERKLNSTEKTVCSYQPFSAMQTEDEEMEIEKKPPRVKGLYDNFVSAKKTDDTITNDNGKQSSSSSSLSSSSKIETKPRAGNTIFVAGYKISEDYLKKHFSSFGSILNISMEAEKNRGFVTFDKPEAAERAINDMDGSMVSSIQLKVSLARRQPVIDQINDTTSGSMWSTIATNNSQKSAHRDRRELTTYEEDLFI</sequence>
<evidence type="ECO:0000256" key="14">
    <source>
        <dbReference type="SAM" id="MobiDB-lite"/>
    </source>
</evidence>
<dbReference type="GO" id="GO:0005694">
    <property type="term" value="C:chromosome"/>
    <property type="evidence" value="ECO:0007669"/>
    <property type="project" value="UniProtKB-SubCell"/>
</dbReference>
<evidence type="ECO:0000256" key="11">
    <source>
        <dbReference type="ARBA" id="ARBA00054796"/>
    </source>
</evidence>
<dbReference type="PANTHER" id="PTHR17250:SF0">
    <property type="entry name" value="NEGATIVE ELONGATION FACTOR E"/>
    <property type="match status" value="1"/>
</dbReference>
<evidence type="ECO:0000256" key="8">
    <source>
        <dbReference type="ARBA" id="ARBA00023015"/>
    </source>
</evidence>
<evidence type="ECO:0000256" key="5">
    <source>
        <dbReference type="ARBA" id="ARBA00022454"/>
    </source>
</evidence>
<dbReference type="InterPro" id="IPR035979">
    <property type="entry name" value="RBD_domain_sf"/>
</dbReference>
<dbReference type="CDD" id="cd12305">
    <property type="entry name" value="RRM_NELFE"/>
    <property type="match status" value="1"/>
</dbReference>
<organism evidence="16 17">
    <name type="scientific">Aphidius gifuensis</name>
    <name type="common">Parasitoid wasp</name>
    <dbReference type="NCBI Taxonomy" id="684658"/>
    <lineage>
        <taxon>Eukaryota</taxon>
        <taxon>Metazoa</taxon>
        <taxon>Ecdysozoa</taxon>
        <taxon>Arthropoda</taxon>
        <taxon>Hexapoda</taxon>
        <taxon>Insecta</taxon>
        <taxon>Pterygota</taxon>
        <taxon>Neoptera</taxon>
        <taxon>Endopterygota</taxon>
        <taxon>Hymenoptera</taxon>
        <taxon>Apocrita</taxon>
        <taxon>Ichneumonoidea</taxon>
        <taxon>Braconidae</taxon>
        <taxon>Aphidiinae</taxon>
        <taxon>Aphidius</taxon>
    </lineage>
</organism>
<feature type="compositionally biased region" description="Basic and acidic residues" evidence="14">
    <location>
        <begin position="50"/>
        <end position="62"/>
    </location>
</feature>
<feature type="compositionally biased region" description="Low complexity" evidence="14">
    <location>
        <begin position="150"/>
        <end position="160"/>
    </location>
</feature>
<dbReference type="Gene3D" id="3.30.70.330">
    <property type="match status" value="1"/>
</dbReference>
<dbReference type="InterPro" id="IPR034637">
    <property type="entry name" value="NELFE_RRM"/>
</dbReference>
<evidence type="ECO:0000256" key="3">
    <source>
        <dbReference type="ARBA" id="ARBA00006120"/>
    </source>
</evidence>
<dbReference type="OrthoDB" id="378874at2759"/>
<keyword evidence="8" id="KW-0805">Transcription regulation</keyword>
<dbReference type="InterPro" id="IPR012677">
    <property type="entry name" value="Nucleotide-bd_a/b_plait_sf"/>
</dbReference>